<evidence type="ECO:0000259" key="1">
    <source>
        <dbReference type="PROSITE" id="PS51278"/>
    </source>
</evidence>
<dbReference type="STRING" id="631362.Thi970DRAFT_02318"/>
<dbReference type="Pfam" id="PF13522">
    <property type="entry name" value="GATase_6"/>
    <property type="match status" value="1"/>
</dbReference>
<reference evidence="3" key="1">
    <citation type="submission" date="2011-06" db="EMBL/GenBank/DDBJ databases">
        <authorList>
            <consortium name="US DOE Joint Genome Institute (JGI-PGF)"/>
            <person name="Lucas S."/>
            <person name="Han J."/>
            <person name="Lapidus A."/>
            <person name="Cheng J.-F."/>
            <person name="Goodwin L."/>
            <person name="Pitluck S."/>
            <person name="Peters L."/>
            <person name="Land M.L."/>
            <person name="Hauser L."/>
            <person name="Vogl K."/>
            <person name="Liu Z."/>
            <person name="Overmann J."/>
            <person name="Frigaard N.-U."/>
            <person name="Bryant D.A."/>
            <person name="Woyke T.J."/>
        </authorList>
    </citation>
    <scope>NUCLEOTIDE SEQUENCE [LARGE SCALE GENOMIC DNA]</scope>
    <source>
        <strain evidence="3">970</strain>
    </source>
</reference>
<dbReference type="OrthoDB" id="3456346at2"/>
<dbReference type="PROSITE" id="PS51278">
    <property type="entry name" value="GATASE_TYPE_2"/>
    <property type="match status" value="1"/>
</dbReference>
<dbReference type="eggNOG" id="COG0449">
    <property type="taxonomic scope" value="Bacteria"/>
</dbReference>
<feature type="domain" description="Glutamine amidotransferase type-2" evidence="1">
    <location>
        <begin position="1"/>
        <end position="236"/>
    </location>
</feature>
<accession>H8YZE5</accession>
<dbReference type="AlphaFoldDB" id="H8YZE5"/>
<dbReference type="InterPro" id="IPR029055">
    <property type="entry name" value="Ntn_hydrolases_N"/>
</dbReference>
<keyword evidence="3" id="KW-1185">Reference proteome</keyword>
<reference evidence="2 3" key="2">
    <citation type="submission" date="2011-11" db="EMBL/GenBank/DDBJ databases">
        <authorList>
            <consortium name="US DOE Joint Genome Institute"/>
            <person name="Lucas S."/>
            <person name="Han J."/>
            <person name="Lapidus A."/>
            <person name="Cheng J.-F."/>
            <person name="Goodwin L."/>
            <person name="Pitluck S."/>
            <person name="Peters L."/>
            <person name="Ovchinnikova G."/>
            <person name="Zhang X."/>
            <person name="Detter J.C."/>
            <person name="Han C."/>
            <person name="Tapia R."/>
            <person name="Land M."/>
            <person name="Hauser L."/>
            <person name="Kyrpides N."/>
            <person name="Ivanova N."/>
            <person name="Pagani I."/>
            <person name="Vogl K."/>
            <person name="Liu Z."/>
            <person name="Overmann J."/>
            <person name="Frigaard N.-U."/>
            <person name="Bryant D."/>
            <person name="Woyke T."/>
        </authorList>
    </citation>
    <scope>NUCLEOTIDE SEQUENCE [LARGE SCALE GENOMIC DNA]</scope>
    <source>
        <strain evidence="2 3">970</strain>
    </source>
</reference>
<dbReference type="Gene3D" id="3.60.20.10">
    <property type="entry name" value="Glutamine Phosphoribosylpyrophosphate, subunit 1, domain 1"/>
    <property type="match status" value="1"/>
</dbReference>
<evidence type="ECO:0000313" key="2">
    <source>
        <dbReference type="EMBL" id="EIC22072.1"/>
    </source>
</evidence>
<protein>
    <recommendedName>
        <fullName evidence="1">Glutamine amidotransferase type-2 domain-containing protein</fullName>
    </recommendedName>
</protein>
<dbReference type="SUPFAM" id="SSF56235">
    <property type="entry name" value="N-terminal nucleophile aminohydrolases (Ntn hydrolases)"/>
    <property type="match status" value="1"/>
</dbReference>
<sequence>MGIQLGRRLTCAEHQRVKELFTGVLLANEERGREATGVAAFWPDGSHNILKLPVCASEFVASQEFADFMNSWDLSTCTLLGHTRKPTKGSVWNPDNNQPIRVGQTVGIHNGTIQNDNFLFDTQNLERKAEVDSEIIFSMLNTIEDISRMDLETISAIQRVSRELTGYFTTLSVQLEKPHQVLVMKYNNPVSFHYSRSLQAYFFSSRYVFLRKAFGRQVVTEALESKTGYLFDAMRQEEPVGRPHVHFPLQSTSDCCCCIEATGF</sequence>
<dbReference type="HOGENOM" id="CLU_1007199_0_0_6"/>
<dbReference type="Proteomes" id="UP000002964">
    <property type="component" value="Unassembled WGS sequence"/>
</dbReference>
<dbReference type="EMBL" id="JH603169">
    <property type="protein sequence ID" value="EIC22072.1"/>
    <property type="molecule type" value="Genomic_DNA"/>
</dbReference>
<gene>
    <name evidence="2" type="ORF">Thi970DRAFT_02318</name>
</gene>
<name>H8YZE5_9GAMM</name>
<evidence type="ECO:0000313" key="3">
    <source>
        <dbReference type="Proteomes" id="UP000002964"/>
    </source>
</evidence>
<organism evidence="2 3">
    <name type="scientific">Thiorhodovibrio frisius</name>
    <dbReference type="NCBI Taxonomy" id="631362"/>
    <lineage>
        <taxon>Bacteria</taxon>
        <taxon>Pseudomonadati</taxon>
        <taxon>Pseudomonadota</taxon>
        <taxon>Gammaproteobacteria</taxon>
        <taxon>Chromatiales</taxon>
        <taxon>Chromatiaceae</taxon>
        <taxon>Thiorhodovibrio</taxon>
    </lineage>
</organism>
<dbReference type="InterPro" id="IPR017932">
    <property type="entry name" value="GATase_2_dom"/>
</dbReference>
<proteinExistence type="predicted"/>